<name>A0A261F785_9BIFI</name>
<organism evidence="2 3">
    <name type="scientific">Alloscardovia macacae</name>
    <dbReference type="NCBI Taxonomy" id="1160091"/>
    <lineage>
        <taxon>Bacteria</taxon>
        <taxon>Bacillati</taxon>
        <taxon>Actinomycetota</taxon>
        <taxon>Actinomycetes</taxon>
        <taxon>Bifidobacteriales</taxon>
        <taxon>Bifidobacteriaceae</taxon>
        <taxon>Alloscardovia</taxon>
    </lineage>
</organism>
<dbReference type="Proteomes" id="UP000243657">
    <property type="component" value="Unassembled WGS sequence"/>
</dbReference>
<dbReference type="AlphaFoldDB" id="A0A261F785"/>
<evidence type="ECO:0000313" key="2">
    <source>
        <dbReference type="EMBL" id="OZG54746.1"/>
    </source>
</evidence>
<feature type="transmembrane region" description="Helical" evidence="1">
    <location>
        <begin position="9"/>
        <end position="28"/>
    </location>
</feature>
<dbReference type="EMBL" id="MWWT01000001">
    <property type="protein sequence ID" value="OZG54746.1"/>
    <property type="molecule type" value="Genomic_DNA"/>
</dbReference>
<feature type="transmembrane region" description="Helical" evidence="1">
    <location>
        <begin position="34"/>
        <end position="55"/>
    </location>
</feature>
<sequence>MNEIAQSRLYLFTSLACIIWLGQSLYSSSQDGTLLHWSTWVFAFCIGIVAVYTGYQGWKLYVKTRPADDDEEENED</sequence>
<evidence type="ECO:0000313" key="3">
    <source>
        <dbReference type="Proteomes" id="UP000243657"/>
    </source>
</evidence>
<evidence type="ECO:0000256" key="1">
    <source>
        <dbReference type="SAM" id="Phobius"/>
    </source>
</evidence>
<keyword evidence="3" id="KW-1185">Reference proteome</keyword>
<reference evidence="2 3" key="1">
    <citation type="journal article" date="2017" name="BMC Genomics">
        <title>Comparative genomic and phylogenomic analyses of the Bifidobacteriaceae family.</title>
        <authorList>
            <person name="Lugli G.A."/>
            <person name="Milani C."/>
            <person name="Turroni F."/>
            <person name="Duranti S."/>
            <person name="Mancabelli L."/>
            <person name="Mangifesta M."/>
            <person name="Ferrario C."/>
            <person name="Modesto M."/>
            <person name="Mattarelli P."/>
            <person name="Jiri K."/>
            <person name="van Sinderen D."/>
            <person name="Ventura M."/>
        </authorList>
    </citation>
    <scope>NUCLEOTIDE SEQUENCE [LARGE SCALE GENOMIC DNA]</scope>
    <source>
        <strain evidence="2 3">DSM 24762</strain>
    </source>
</reference>
<keyword evidence="1" id="KW-0812">Transmembrane</keyword>
<protein>
    <recommendedName>
        <fullName evidence="4">Carbon starvation protein</fullName>
    </recommendedName>
</protein>
<comment type="caution">
    <text evidence="2">The sequence shown here is derived from an EMBL/GenBank/DDBJ whole genome shotgun (WGS) entry which is preliminary data.</text>
</comment>
<evidence type="ECO:0008006" key="4">
    <source>
        <dbReference type="Google" id="ProtNLM"/>
    </source>
</evidence>
<gene>
    <name evidence="2" type="ORF">ALMA_0071</name>
</gene>
<keyword evidence="1" id="KW-0472">Membrane</keyword>
<dbReference type="RefSeq" id="WP_094725902.1">
    <property type="nucleotide sequence ID" value="NZ_JBHLWS010000010.1"/>
</dbReference>
<accession>A0A261F785</accession>
<proteinExistence type="predicted"/>
<keyword evidence="1" id="KW-1133">Transmembrane helix</keyword>